<dbReference type="OrthoDB" id="6818650at2759"/>
<name>A0A0T6B8K6_9SCAR</name>
<comment type="caution">
    <text evidence="1">The sequence shown here is derived from an EMBL/GenBank/DDBJ whole genome shotgun (WGS) entry which is preliminary data.</text>
</comment>
<organism evidence="1 2">
    <name type="scientific">Oryctes borbonicus</name>
    <dbReference type="NCBI Taxonomy" id="1629725"/>
    <lineage>
        <taxon>Eukaryota</taxon>
        <taxon>Metazoa</taxon>
        <taxon>Ecdysozoa</taxon>
        <taxon>Arthropoda</taxon>
        <taxon>Hexapoda</taxon>
        <taxon>Insecta</taxon>
        <taxon>Pterygota</taxon>
        <taxon>Neoptera</taxon>
        <taxon>Endopterygota</taxon>
        <taxon>Coleoptera</taxon>
        <taxon>Polyphaga</taxon>
        <taxon>Scarabaeiformia</taxon>
        <taxon>Scarabaeidae</taxon>
        <taxon>Dynastinae</taxon>
        <taxon>Oryctes</taxon>
    </lineage>
</organism>
<keyword evidence="2" id="KW-1185">Reference proteome</keyword>
<dbReference type="AlphaFoldDB" id="A0A0T6B8K6"/>
<proteinExistence type="predicted"/>
<sequence length="116" mass="13323">MGRNFQRGACYLESRRIGARPSSVHDLYHGHSNEHLRRARNRALGAARHLYPILSNSHLNPKTGVMLYKTHMHPILTYTSTIWVTATPPILPSLPVYKIAACDWYYTYSHAPRCLH</sequence>
<gene>
    <name evidence="1" type="ORF">AMK59_3573</name>
</gene>
<evidence type="ECO:0000313" key="1">
    <source>
        <dbReference type="EMBL" id="KRT83682.1"/>
    </source>
</evidence>
<dbReference type="EMBL" id="LJIG01009137">
    <property type="protein sequence ID" value="KRT83682.1"/>
    <property type="molecule type" value="Genomic_DNA"/>
</dbReference>
<evidence type="ECO:0000313" key="2">
    <source>
        <dbReference type="Proteomes" id="UP000051574"/>
    </source>
</evidence>
<protein>
    <submittedName>
        <fullName evidence="1">Uncharacterized protein</fullName>
    </submittedName>
</protein>
<accession>A0A0T6B8K6</accession>
<dbReference type="Proteomes" id="UP000051574">
    <property type="component" value="Unassembled WGS sequence"/>
</dbReference>
<reference evidence="1 2" key="1">
    <citation type="submission" date="2015-09" db="EMBL/GenBank/DDBJ databases">
        <title>Draft genome of the scarab beetle Oryctes borbonicus.</title>
        <authorList>
            <person name="Meyer J.M."/>
            <person name="Markov G.V."/>
            <person name="Baskaran P."/>
            <person name="Herrmann M."/>
            <person name="Sommer R.J."/>
            <person name="Roedelsperger C."/>
        </authorList>
    </citation>
    <scope>NUCLEOTIDE SEQUENCE [LARGE SCALE GENOMIC DNA]</scope>
    <source>
        <strain evidence="1">OB123</strain>
        <tissue evidence="1">Whole animal</tissue>
    </source>
</reference>